<dbReference type="InterPro" id="IPR017853">
    <property type="entry name" value="GH"/>
</dbReference>
<evidence type="ECO:0000256" key="8">
    <source>
        <dbReference type="ARBA" id="ARBA00023157"/>
    </source>
</evidence>
<feature type="domain" description="GH18" evidence="16">
    <location>
        <begin position="23"/>
        <end position="396"/>
    </location>
</feature>
<dbReference type="Gene3D" id="3.10.50.10">
    <property type="match status" value="1"/>
</dbReference>
<dbReference type="InterPro" id="IPR036508">
    <property type="entry name" value="Chitin-bd_dom_sf"/>
</dbReference>
<accession>A0AAV2PY04</accession>
<feature type="chain" id="PRO_5044022095" description="chitinase" evidence="14">
    <location>
        <begin position="24"/>
        <end position="494"/>
    </location>
</feature>
<evidence type="ECO:0000313" key="18">
    <source>
        <dbReference type="Proteomes" id="UP001497623"/>
    </source>
</evidence>
<keyword evidence="11" id="KW-0624">Polysaccharide degradation</keyword>
<evidence type="ECO:0000256" key="12">
    <source>
        <dbReference type="RuleBase" id="RU000489"/>
    </source>
</evidence>
<dbReference type="Gene3D" id="2.170.140.10">
    <property type="entry name" value="Chitin binding domain"/>
    <property type="match status" value="1"/>
</dbReference>
<feature type="signal peptide" evidence="14">
    <location>
        <begin position="1"/>
        <end position="23"/>
    </location>
</feature>
<evidence type="ECO:0000256" key="13">
    <source>
        <dbReference type="SAM" id="MobiDB-lite"/>
    </source>
</evidence>
<evidence type="ECO:0000256" key="5">
    <source>
        <dbReference type="ARBA" id="ARBA00022729"/>
    </source>
</evidence>
<dbReference type="EMBL" id="CAXKWB010001813">
    <property type="protein sequence ID" value="CAL4065542.1"/>
    <property type="molecule type" value="Genomic_DNA"/>
</dbReference>
<evidence type="ECO:0000313" key="17">
    <source>
        <dbReference type="EMBL" id="CAL4065542.1"/>
    </source>
</evidence>
<keyword evidence="8" id="KW-1015">Disulfide bond</keyword>
<keyword evidence="6 12" id="KW-0378">Hydrolase</keyword>
<dbReference type="AlphaFoldDB" id="A0AAV2PY04"/>
<feature type="region of interest" description="Disordered" evidence="13">
    <location>
        <begin position="394"/>
        <end position="432"/>
    </location>
</feature>
<dbReference type="PROSITE" id="PS51910">
    <property type="entry name" value="GH18_2"/>
    <property type="match status" value="1"/>
</dbReference>
<feature type="non-terminal residue" evidence="17">
    <location>
        <position position="1"/>
    </location>
</feature>
<keyword evidence="7" id="KW-0146">Chitin degradation</keyword>
<dbReference type="InterPro" id="IPR050314">
    <property type="entry name" value="Glycosyl_Hydrlase_18"/>
</dbReference>
<dbReference type="PANTHER" id="PTHR11177">
    <property type="entry name" value="CHITINASE"/>
    <property type="match status" value="1"/>
</dbReference>
<dbReference type="SUPFAM" id="SSF57625">
    <property type="entry name" value="Invertebrate chitin-binding proteins"/>
    <property type="match status" value="1"/>
</dbReference>
<dbReference type="PROSITE" id="PS50940">
    <property type="entry name" value="CHIT_BIND_II"/>
    <property type="match status" value="1"/>
</dbReference>
<dbReference type="GO" id="GO:0000272">
    <property type="term" value="P:polysaccharide catabolic process"/>
    <property type="evidence" value="ECO:0007669"/>
    <property type="project" value="UniProtKB-KW"/>
</dbReference>
<dbReference type="InterPro" id="IPR029070">
    <property type="entry name" value="Chitinase_insertion_sf"/>
</dbReference>
<dbReference type="SUPFAM" id="SSF51445">
    <property type="entry name" value="(Trans)glycosidases"/>
    <property type="match status" value="1"/>
</dbReference>
<keyword evidence="5 14" id="KW-0732">Signal</keyword>
<dbReference type="Pfam" id="PF00704">
    <property type="entry name" value="Glyco_hydro_18"/>
    <property type="match status" value="1"/>
</dbReference>
<keyword evidence="4" id="KW-0147">Chitin-binding</keyword>
<keyword evidence="18" id="KW-1185">Reference proteome</keyword>
<evidence type="ECO:0000256" key="9">
    <source>
        <dbReference type="ARBA" id="ARBA00023277"/>
    </source>
</evidence>
<keyword evidence="10 12" id="KW-0326">Glycosidase</keyword>
<evidence type="ECO:0000259" key="15">
    <source>
        <dbReference type="PROSITE" id="PS50940"/>
    </source>
</evidence>
<gene>
    <name evidence="17" type="ORF">MNOR_LOCUS4870</name>
</gene>
<dbReference type="Gene3D" id="3.20.20.80">
    <property type="entry name" value="Glycosidases"/>
    <property type="match status" value="1"/>
</dbReference>
<dbReference type="SMART" id="SM00636">
    <property type="entry name" value="Glyco_18"/>
    <property type="match status" value="1"/>
</dbReference>
<dbReference type="EC" id="3.2.1.14" evidence="3"/>
<dbReference type="SUPFAM" id="SSF54556">
    <property type="entry name" value="Chitinase insertion domain"/>
    <property type="match status" value="1"/>
</dbReference>
<dbReference type="InterPro" id="IPR001579">
    <property type="entry name" value="Glyco_hydro_18_chit_AS"/>
</dbReference>
<sequence>TVLKMQWSSLLCLLAATTSITEGVMVCYYGSWAVYRNGNGKFDVEDIDPAICTHIIFGFAGLDQNTFEIKVLDPYNELCENWGKCGYDRFTALKNKNTNLKALLAIGGWNEGSDKYSTMASDPSKRATFIASTMTLLKAHNFDGLDMDWEYPTQRDGNPEDWANYIALLSELNTALKAENMLLTAAVSAGKSTIDAAYDVPGMSAHLDFINLMAYDLHGAWETFTHHHAALYAHPDDTGNATFLNVDYAVNYWLDLGAPKSKLVLGMGTYGRCWTLNDGNVNGFYAPANNPGYGGPYTRSPGFLGYNEICEDMLSNSWTVVHDPAMHEPYAYYVPHQKVWCGYDDPASVALKASYAKEKGLVGAMVWSVETDDFRGLCHDRPYELIKTIVETFTGGDIPTPPTEPTTTMDPAHTTPTTSPRPTPPPSGNCQKPGYNVNPDDCRFYVQCVENGDGTGYTEYPGECAEGTLFNPEGMMCDWEESVCALGICPNNCS</sequence>
<reference evidence="17 18" key="1">
    <citation type="submission" date="2024-05" db="EMBL/GenBank/DDBJ databases">
        <authorList>
            <person name="Wallberg A."/>
        </authorList>
    </citation>
    <scope>NUCLEOTIDE SEQUENCE [LARGE SCALE GENOMIC DNA]</scope>
</reference>
<proteinExistence type="inferred from homology"/>
<dbReference type="GO" id="GO:0006032">
    <property type="term" value="P:chitin catabolic process"/>
    <property type="evidence" value="ECO:0007669"/>
    <property type="project" value="UniProtKB-KW"/>
</dbReference>
<dbReference type="PROSITE" id="PS01095">
    <property type="entry name" value="GH18_1"/>
    <property type="match status" value="1"/>
</dbReference>
<evidence type="ECO:0000256" key="6">
    <source>
        <dbReference type="ARBA" id="ARBA00022801"/>
    </source>
</evidence>
<evidence type="ECO:0000256" key="4">
    <source>
        <dbReference type="ARBA" id="ARBA00022669"/>
    </source>
</evidence>
<evidence type="ECO:0000256" key="3">
    <source>
        <dbReference type="ARBA" id="ARBA00012729"/>
    </source>
</evidence>
<dbReference type="GO" id="GO:0008843">
    <property type="term" value="F:endochitinase activity"/>
    <property type="evidence" value="ECO:0007669"/>
    <property type="project" value="UniProtKB-EC"/>
</dbReference>
<evidence type="ECO:0000256" key="11">
    <source>
        <dbReference type="ARBA" id="ARBA00023326"/>
    </source>
</evidence>
<dbReference type="Pfam" id="PF01607">
    <property type="entry name" value="CBM_14"/>
    <property type="match status" value="1"/>
</dbReference>
<dbReference type="CDD" id="cd02872">
    <property type="entry name" value="GH18_chitolectin_chitotriosidase"/>
    <property type="match status" value="1"/>
</dbReference>
<evidence type="ECO:0000256" key="2">
    <source>
        <dbReference type="ARBA" id="ARBA00009121"/>
    </source>
</evidence>
<evidence type="ECO:0000256" key="10">
    <source>
        <dbReference type="ARBA" id="ARBA00023295"/>
    </source>
</evidence>
<dbReference type="PANTHER" id="PTHR11177:SF360">
    <property type="entry name" value="CHITINASE 4-RELATED"/>
    <property type="match status" value="1"/>
</dbReference>
<comment type="catalytic activity">
    <reaction evidence="1">
        <text>Random endo-hydrolysis of N-acetyl-beta-D-glucosaminide (1-&gt;4)-beta-linkages in chitin and chitodextrins.</text>
        <dbReference type="EC" id="3.2.1.14"/>
    </reaction>
</comment>
<evidence type="ECO:0000259" key="16">
    <source>
        <dbReference type="PROSITE" id="PS51910"/>
    </source>
</evidence>
<name>A0AAV2PY04_MEGNR</name>
<dbReference type="InterPro" id="IPR011583">
    <property type="entry name" value="Chitinase_II/V-like_cat"/>
</dbReference>
<dbReference type="InterPro" id="IPR002557">
    <property type="entry name" value="Chitin-bd_dom"/>
</dbReference>
<keyword evidence="9" id="KW-0119">Carbohydrate metabolism</keyword>
<dbReference type="InterPro" id="IPR001223">
    <property type="entry name" value="Glyco_hydro18_cat"/>
</dbReference>
<feature type="domain" description="Chitin-binding type-2" evidence="15">
    <location>
        <begin position="427"/>
        <end position="486"/>
    </location>
</feature>
<feature type="compositionally biased region" description="Low complexity" evidence="13">
    <location>
        <begin position="405"/>
        <end position="418"/>
    </location>
</feature>
<dbReference type="GO" id="GO:0005576">
    <property type="term" value="C:extracellular region"/>
    <property type="evidence" value="ECO:0007669"/>
    <property type="project" value="InterPro"/>
</dbReference>
<protein>
    <recommendedName>
        <fullName evidence="3">chitinase</fullName>
        <ecNumber evidence="3">3.2.1.14</ecNumber>
    </recommendedName>
</protein>
<comment type="caution">
    <text evidence="17">The sequence shown here is derived from an EMBL/GenBank/DDBJ whole genome shotgun (WGS) entry which is preliminary data.</text>
</comment>
<evidence type="ECO:0000256" key="7">
    <source>
        <dbReference type="ARBA" id="ARBA00023024"/>
    </source>
</evidence>
<dbReference type="SMART" id="SM00494">
    <property type="entry name" value="ChtBD2"/>
    <property type="match status" value="1"/>
</dbReference>
<dbReference type="FunFam" id="3.10.50.10:FF:000004">
    <property type="entry name" value="Chitinase 5"/>
    <property type="match status" value="1"/>
</dbReference>
<organism evidence="17 18">
    <name type="scientific">Meganyctiphanes norvegica</name>
    <name type="common">Northern krill</name>
    <name type="synonym">Thysanopoda norvegica</name>
    <dbReference type="NCBI Taxonomy" id="48144"/>
    <lineage>
        <taxon>Eukaryota</taxon>
        <taxon>Metazoa</taxon>
        <taxon>Ecdysozoa</taxon>
        <taxon>Arthropoda</taxon>
        <taxon>Crustacea</taxon>
        <taxon>Multicrustacea</taxon>
        <taxon>Malacostraca</taxon>
        <taxon>Eumalacostraca</taxon>
        <taxon>Eucarida</taxon>
        <taxon>Euphausiacea</taxon>
        <taxon>Euphausiidae</taxon>
        <taxon>Meganyctiphanes</taxon>
    </lineage>
</organism>
<evidence type="ECO:0000256" key="14">
    <source>
        <dbReference type="SAM" id="SignalP"/>
    </source>
</evidence>
<dbReference type="Proteomes" id="UP001497623">
    <property type="component" value="Unassembled WGS sequence"/>
</dbReference>
<dbReference type="FunFam" id="3.20.20.80:FF:000097">
    <property type="entry name" value="Probable chitinase 2"/>
    <property type="match status" value="1"/>
</dbReference>
<comment type="similarity">
    <text evidence="2">Belongs to the glycosyl hydrolase 18 family. Chitinase class II subfamily.</text>
</comment>
<evidence type="ECO:0000256" key="1">
    <source>
        <dbReference type="ARBA" id="ARBA00000822"/>
    </source>
</evidence>
<dbReference type="GO" id="GO:0008061">
    <property type="term" value="F:chitin binding"/>
    <property type="evidence" value="ECO:0007669"/>
    <property type="project" value="UniProtKB-KW"/>
</dbReference>